<keyword evidence="2" id="KW-0472">Membrane</keyword>
<keyword evidence="2" id="KW-1133">Transmembrane helix</keyword>
<comment type="caution">
    <text evidence="3">The sequence shown here is derived from an EMBL/GenBank/DDBJ whole genome shotgun (WGS) entry which is preliminary data.</text>
</comment>
<dbReference type="AlphaFoldDB" id="A0A3D9FCR6"/>
<protein>
    <submittedName>
        <fullName evidence="3">Uncharacterized protein</fullName>
    </submittedName>
</protein>
<evidence type="ECO:0000256" key="2">
    <source>
        <dbReference type="SAM" id="Phobius"/>
    </source>
</evidence>
<feature type="transmembrane region" description="Helical" evidence="2">
    <location>
        <begin position="12"/>
        <end position="35"/>
    </location>
</feature>
<name>A0A3D9FCR6_9SPHN</name>
<dbReference type="RefSeq" id="WP_245953617.1">
    <property type="nucleotide sequence ID" value="NZ_QRDP01000004.1"/>
</dbReference>
<reference evidence="3 4" key="1">
    <citation type="submission" date="2018-07" db="EMBL/GenBank/DDBJ databases">
        <title>Genomic Encyclopedia of Type Strains, Phase IV (KMG-IV): sequencing the most valuable type-strain genomes for metagenomic binning, comparative biology and taxonomic classification.</title>
        <authorList>
            <person name="Goeker M."/>
        </authorList>
    </citation>
    <scope>NUCLEOTIDE SEQUENCE [LARGE SCALE GENOMIC DNA]</scope>
    <source>
        <strain evidence="3 4">DSM 26725</strain>
    </source>
</reference>
<feature type="coiled-coil region" evidence="1">
    <location>
        <begin position="54"/>
        <end position="88"/>
    </location>
</feature>
<gene>
    <name evidence="3" type="ORF">DFR46_0452</name>
</gene>
<dbReference type="EMBL" id="QRDP01000004">
    <property type="protein sequence ID" value="RED15458.1"/>
    <property type="molecule type" value="Genomic_DNA"/>
</dbReference>
<evidence type="ECO:0000313" key="3">
    <source>
        <dbReference type="EMBL" id="RED15458.1"/>
    </source>
</evidence>
<sequence length="108" mass="12033">MDPEKARLLADLAPAIAVVVIVVMAAWVTTTWLRIKNGYPLDDGMGGAHHPQVDRKANEEIKLLNQENSQLRDELAGLKNRLANVETIVTDSGYGLDQEIERLRDRAE</sequence>
<dbReference type="Proteomes" id="UP000256310">
    <property type="component" value="Unassembled WGS sequence"/>
</dbReference>
<keyword evidence="1" id="KW-0175">Coiled coil</keyword>
<organism evidence="3 4">
    <name type="scientific">Parasphingopyxis lamellibrachiae</name>
    <dbReference type="NCBI Taxonomy" id="680125"/>
    <lineage>
        <taxon>Bacteria</taxon>
        <taxon>Pseudomonadati</taxon>
        <taxon>Pseudomonadota</taxon>
        <taxon>Alphaproteobacteria</taxon>
        <taxon>Sphingomonadales</taxon>
        <taxon>Sphingomonadaceae</taxon>
        <taxon>Parasphingopyxis</taxon>
    </lineage>
</organism>
<accession>A0A3D9FCR6</accession>
<evidence type="ECO:0000313" key="4">
    <source>
        <dbReference type="Proteomes" id="UP000256310"/>
    </source>
</evidence>
<keyword evidence="4" id="KW-1185">Reference proteome</keyword>
<keyword evidence="2" id="KW-0812">Transmembrane</keyword>
<evidence type="ECO:0000256" key="1">
    <source>
        <dbReference type="SAM" id="Coils"/>
    </source>
</evidence>
<proteinExistence type="predicted"/>